<evidence type="ECO:0000313" key="3">
    <source>
        <dbReference type="Proteomes" id="UP001271789"/>
    </source>
</evidence>
<dbReference type="Pfam" id="PF13776">
    <property type="entry name" value="DUF4172"/>
    <property type="match status" value="1"/>
</dbReference>
<dbReference type="EMBL" id="JAWDKD010000008">
    <property type="protein sequence ID" value="MDV0446531.1"/>
    <property type="molecule type" value="Genomic_DNA"/>
</dbReference>
<comment type="caution">
    <text evidence="2">The sequence shown here is derived from an EMBL/GenBank/DDBJ whole genome shotgun (WGS) entry which is preliminary data.</text>
</comment>
<evidence type="ECO:0000313" key="2">
    <source>
        <dbReference type="EMBL" id="MDV0446531.1"/>
    </source>
</evidence>
<sequence length="372" mass="41835">MTIYIYQKDGWPDFTWDDKILMLPLGNVRNLQGKLVGKMAALGFSPENDAVLKTMTLDVLKSAEIEGEKLGPAQVRSSVARHLKIHISDMVPSGRDVDGMVEMMVDATQNYHAPLTEARLFSWHTGLFPDGKSGIHQITTGNWRKDENGPMYVISGPIGKEKIHYQAPEASAIPVEMDRFLAWANSGSENGVNRMDPVIQAGVAHLWFVTIHPFDDGNGRIARAISDLFLARADGVPQRFYSMSAQIQKERKKYYEMLEKTQKGTLDITEWLLWFLKCLENALIEADNILKNTLHKADFWKKHAGISMNERQKLMVNKLLDGFDGQLKTSKWAKITKCSTDTALRDIKNLVEKGVLKQEAQGGRSTNYVLVG</sequence>
<dbReference type="Gene3D" id="1.10.10.10">
    <property type="entry name" value="Winged helix-like DNA-binding domain superfamily/Winged helix DNA-binding domain"/>
    <property type="match status" value="1"/>
</dbReference>
<feature type="domain" description="Fido" evidence="1">
    <location>
        <begin position="115"/>
        <end position="277"/>
    </location>
</feature>
<keyword evidence="3" id="KW-1185">Reference proteome</keyword>
<dbReference type="Gene3D" id="1.10.3290.10">
    <property type="entry name" value="Fido-like domain"/>
    <property type="match status" value="1"/>
</dbReference>
<evidence type="ECO:0000259" key="1">
    <source>
        <dbReference type="PROSITE" id="PS51459"/>
    </source>
</evidence>
<protein>
    <recommendedName>
        <fullName evidence="1">Fido domain-containing protein</fullName>
    </recommendedName>
</protein>
<dbReference type="InterPro" id="IPR025230">
    <property type="entry name" value="DUF4172"/>
</dbReference>
<dbReference type="InterPro" id="IPR003812">
    <property type="entry name" value="Fido"/>
</dbReference>
<dbReference type="PANTHER" id="PTHR13504:SF33">
    <property type="entry name" value="FIC FAMILY PROTEIN"/>
    <property type="match status" value="1"/>
</dbReference>
<accession>A0AAE4SCL3</accession>
<reference evidence="2" key="1">
    <citation type="submission" date="2023-06" db="EMBL/GenBank/DDBJ databases">
        <title>Genome sequence of Methanosarcinaceae archaeon Ag5.</title>
        <authorList>
            <person name="Protasov E."/>
            <person name="Platt K."/>
            <person name="Poehlein A."/>
            <person name="Daniel R."/>
            <person name="Brune A."/>
        </authorList>
    </citation>
    <scope>NUCLEOTIDE SEQUENCE</scope>
    <source>
        <strain evidence="2">Ag5</strain>
    </source>
</reference>
<dbReference type="InterPro" id="IPR040198">
    <property type="entry name" value="Fido_containing"/>
</dbReference>
<proteinExistence type="predicted"/>
<dbReference type="RefSeq" id="WP_338098928.1">
    <property type="nucleotide sequence ID" value="NZ_JAWDKD010000008.1"/>
</dbReference>
<gene>
    <name evidence="2" type="ORF">MsAg5_03730</name>
</gene>
<dbReference type="InterPro" id="IPR036597">
    <property type="entry name" value="Fido-like_dom_sf"/>
</dbReference>
<dbReference type="PANTHER" id="PTHR13504">
    <property type="entry name" value="FIDO DOMAIN-CONTAINING PROTEIN DDB_G0283145"/>
    <property type="match status" value="1"/>
</dbReference>
<dbReference type="PROSITE" id="PS51459">
    <property type="entry name" value="FIDO"/>
    <property type="match status" value="1"/>
</dbReference>
<dbReference type="Pfam" id="PF02661">
    <property type="entry name" value="Fic"/>
    <property type="match status" value="1"/>
</dbReference>
<dbReference type="Proteomes" id="UP001271789">
    <property type="component" value="Unassembled WGS sequence"/>
</dbReference>
<name>A0AAE4SCL3_9EURY</name>
<dbReference type="SUPFAM" id="SSF140931">
    <property type="entry name" value="Fic-like"/>
    <property type="match status" value="1"/>
</dbReference>
<organism evidence="2 3">
    <name type="scientific">Methanolapillus africanus</name>
    <dbReference type="NCBI Taxonomy" id="3028297"/>
    <lineage>
        <taxon>Archaea</taxon>
        <taxon>Methanobacteriati</taxon>
        <taxon>Methanobacteriota</taxon>
        <taxon>Stenosarchaea group</taxon>
        <taxon>Methanomicrobia</taxon>
        <taxon>Methanosarcinales</taxon>
        <taxon>Methanosarcinaceae</taxon>
        <taxon>Methanolapillus</taxon>
    </lineage>
</organism>
<dbReference type="AlphaFoldDB" id="A0AAE4SCL3"/>
<dbReference type="InterPro" id="IPR036388">
    <property type="entry name" value="WH-like_DNA-bd_sf"/>
</dbReference>